<evidence type="ECO:0000313" key="2">
    <source>
        <dbReference type="EMBL" id="USQ80987.1"/>
    </source>
</evidence>
<evidence type="ECO:0000256" key="1">
    <source>
        <dbReference type="SAM" id="Phobius"/>
    </source>
</evidence>
<name>A0ABY4YWL2_9MICO</name>
<keyword evidence="3" id="KW-1185">Reference proteome</keyword>
<keyword evidence="1" id="KW-1133">Transmembrane helix</keyword>
<keyword evidence="1" id="KW-0472">Membrane</keyword>
<evidence type="ECO:0000313" key="3">
    <source>
        <dbReference type="Proteomes" id="UP001056455"/>
    </source>
</evidence>
<keyword evidence="1" id="KW-0812">Transmembrane</keyword>
<sequence length="217" mass="23024">MTQPLTLPSQVRCNRGFGWPFWMVMGIVAPMTVVTVIGIWDREPGGGLVGLGIGAAVALLFCVVRAVFLPRLTIDLAQGVLRARTRTAPFSAIAVIEFVSEKAGVWATFIDDDGRKLARMSVANTMFAPPTSEQWAALGQVIHLAAIARGASLAQQPPAPGIWVSPARAIDILQAQTAWCSAGHRSSGRQAPAAELTHASVALAGQEKRTHAARSPR</sequence>
<feature type="transmembrane region" description="Helical" evidence="1">
    <location>
        <begin position="46"/>
        <end position="68"/>
    </location>
</feature>
<evidence type="ECO:0008006" key="4">
    <source>
        <dbReference type="Google" id="ProtNLM"/>
    </source>
</evidence>
<protein>
    <recommendedName>
        <fullName evidence="4">PH (Pleckstrin Homology) domain-containing protein</fullName>
    </recommendedName>
</protein>
<reference evidence="2" key="1">
    <citation type="submission" date="2022-06" db="EMBL/GenBank/DDBJ databases">
        <title>Ornithinimicrobium HY1793.</title>
        <authorList>
            <person name="Huang Y."/>
        </authorList>
    </citation>
    <scope>NUCLEOTIDE SEQUENCE</scope>
    <source>
        <strain evidence="2">HY1793</strain>
    </source>
</reference>
<gene>
    <name evidence="2" type="ORF">NF556_04885</name>
</gene>
<accession>A0ABY4YWL2</accession>
<organism evidence="2 3">
    <name type="scientific">Ornithinimicrobium faecis</name>
    <dbReference type="NCBI Taxonomy" id="2934158"/>
    <lineage>
        <taxon>Bacteria</taxon>
        <taxon>Bacillati</taxon>
        <taxon>Actinomycetota</taxon>
        <taxon>Actinomycetes</taxon>
        <taxon>Micrococcales</taxon>
        <taxon>Ornithinimicrobiaceae</taxon>
        <taxon>Ornithinimicrobium</taxon>
    </lineage>
</organism>
<proteinExistence type="predicted"/>
<dbReference type="EMBL" id="CP099489">
    <property type="protein sequence ID" value="USQ80987.1"/>
    <property type="molecule type" value="Genomic_DNA"/>
</dbReference>
<feature type="transmembrane region" description="Helical" evidence="1">
    <location>
        <begin position="21"/>
        <end position="40"/>
    </location>
</feature>
<dbReference type="RefSeq" id="WP_252594371.1">
    <property type="nucleotide sequence ID" value="NZ_CP099489.1"/>
</dbReference>
<dbReference type="Proteomes" id="UP001056455">
    <property type="component" value="Chromosome"/>
</dbReference>